<keyword evidence="2" id="KW-1185">Reference proteome</keyword>
<protein>
    <submittedName>
        <fullName evidence="1">Uncharacterized protein</fullName>
    </submittedName>
</protein>
<proteinExistence type="predicted"/>
<comment type="caution">
    <text evidence="1">The sequence shown here is derived from an EMBL/GenBank/DDBJ whole genome shotgun (WGS) entry which is preliminary data.</text>
</comment>
<dbReference type="EMBL" id="JAUESC010000387">
    <property type="protein sequence ID" value="KAK0575341.1"/>
    <property type="molecule type" value="Genomic_DNA"/>
</dbReference>
<reference evidence="1" key="2">
    <citation type="submission" date="2023-06" db="EMBL/GenBank/DDBJ databases">
        <authorList>
            <person name="Swenson N.G."/>
            <person name="Wegrzyn J.L."/>
            <person name="Mcevoy S.L."/>
        </authorList>
    </citation>
    <scope>NUCLEOTIDE SEQUENCE</scope>
    <source>
        <strain evidence="1">NS2018</strain>
        <tissue evidence="1">Leaf</tissue>
    </source>
</reference>
<name>A0AA39RJG3_ACESA</name>
<organism evidence="1 2">
    <name type="scientific">Acer saccharum</name>
    <name type="common">Sugar maple</name>
    <dbReference type="NCBI Taxonomy" id="4024"/>
    <lineage>
        <taxon>Eukaryota</taxon>
        <taxon>Viridiplantae</taxon>
        <taxon>Streptophyta</taxon>
        <taxon>Embryophyta</taxon>
        <taxon>Tracheophyta</taxon>
        <taxon>Spermatophyta</taxon>
        <taxon>Magnoliopsida</taxon>
        <taxon>eudicotyledons</taxon>
        <taxon>Gunneridae</taxon>
        <taxon>Pentapetalae</taxon>
        <taxon>rosids</taxon>
        <taxon>malvids</taxon>
        <taxon>Sapindales</taxon>
        <taxon>Sapindaceae</taxon>
        <taxon>Hippocastanoideae</taxon>
        <taxon>Acereae</taxon>
        <taxon>Acer</taxon>
    </lineage>
</organism>
<evidence type="ECO:0000313" key="2">
    <source>
        <dbReference type="Proteomes" id="UP001168877"/>
    </source>
</evidence>
<dbReference type="Proteomes" id="UP001168877">
    <property type="component" value="Unassembled WGS sequence"/>
</dbReference>
<sequence length="78" mass="8585">MSSEHSVGTVEVKGDDVCLEYSVLAVLSVECTVSIDICHCFEAILHEIYFSTDPVLLKVLTRGIVLESSTRQLKLNSL</sequence>
<gene>
    <name evidence="1" type="ORF">LWI29_037613</name>
</gene>
<evidence type="ECO:0000313" key="1">
    <source>
        <dbReference type="EMBL" id="KAK0575341.1"/>
    </source>
</evidence>
<dbReference type="AlphaFoldDB" id="A0AA39RJG3"/>
<accession>A0AA39RJG3</accession>
<reference evidence="1" key="1">
    <citation type="journal article" date="2022" name="Plant J.">
        <title>Strategies of tolerance reflected in two North American maple genomes.</title>
        <authorList>
            <person name="McEvoy S.L."/>
            <person name="Sezen U.U."/>
            <person name="Trouern-Trend A."/>
            <person name="McMahon S.M."/>
            <person name="Schaberg P.G."/>
            <person name="Yang J."/>
            <person name="Wegrzyn J.L."/>
            <person name="Swenson N.G."/>
        </authorList>
    </citation>
    <scope>NUCLEOTIDE SEQUENCE</scope>
    <source>
        <strain evidence="1">NS2018</strain>
    </source>
</reference>